<dbReference type="HOGENOM" id="CLU_1973716_0_0_1"/>
<dbReference type="EnsemblPlants" id="LPERR06G02640.1">
    <property type="protein sequence ID" value="LPERR06G02640.1"/>
    <property type="gene ID" value="LPERR06G02640"/>
</dbReference>
<organism evidence="2 3">
    <name type="scientific">Leersia perrieri</name>
    <dbReference type="NCBI Taxonomy" id="77586"/>
    <lineage>
        <taxon>Eukaryota</taxon>
        <taxon>Viridiplantae</taxon>
        <taxon>Streptophyta</taxon>
        <taxon>Embryophyta</taxon>
        <taxon>Tracheophyta</taxon>
        <taxon>Spermatophyta</taxon>
        <taxon>Magnoliopsida</taxon>
        <taxon>Liliopsida</taxon>
        <taxon>Poales</taxon>
        <taxon>Poaceae</taxon>
        <taxon>BOP clade</taxon>
        <taxon>Oryzoideae</taxon>
        <taxon>Oryzeae</taxon>
        <taxon>Oryzinae</taxon>
        <taxon>Leersia</taxon>
    </lineage>
</organism>
<evidence type="ECO:0000256" key="1">
    <source>
        <dbReference type="SAM" id="MobiDB-lite"/>
    </source>
</evidence>
<dbReference type="Proteomes" id="UP000032180">
    <property type="component" value="Chromosome 6"/>
</dbReference>
<evidence type="ECO:0000313" key="3">
    <source>
        <dbReference type="Proteomes" id="UP000032180"/>
    </source>
</evidence>
<evidence type="ECO:0000313" key="2">
    <source>
        <dbReference type="EnsemblPlants" id="LPERR06G02640.1"/>
    </source>
</evidence>
<dbReference type="Gramene" id="LPERR06G02640.1">
    <property type="protein sequence ID" value="LPERR06G02640.1"/>
    <property type="gene ID" value="LPERR06G02640"/>
</dbReference>
<reference evidence="2 3" key="1">
    <citation type="submission" date="2012-08" db="EMBL/GenBank/DDBJ databases">
        <title>Oryza genome evolution.</title>
        <authorList>
            <person name="Wing R.A."/>
        </authorList>
    </citation>
    <scope>NUCLEOTIDE SEQUENCE</scope>
</reference>
<feature type="region of interest" description="Disordered" evidence="1">
    <location>
        <begin position="1"/>
        <end position="32"/>
    </location>
</feature>
<feature type="compositionally biased region" description="Basic and acidic residues" evidence="1">
    <location>
        <begin position="106"/>
        <end position="115"/>
    </location>
</feature>
<reference evidence="2" key="3">
    <citation type="submission" date="2015-04" db="UniProtKB">
        <authorList>
            <consortium name="EnsemblPlants"/>
        </authorList>
    </citation>
    <scope>IDENTIFICATION</scope>
</reference>
<feature type="region of interest" description="Disordered" evidence="1">
    <location>
        <begin position="54"/>
        <end position="127"/>
    </location>
</feature>
<sequence>MEYHDETPSSSSSSRDQGLRTVELPADGSDCPICWEGNGEKTEEWVETPSVSRVLDGGEISGDLPHMPAKLAGDGDEETEDRTVEAPDDGSGSPICLDGGDGIGGEGEKSHKTTTEEETWVETPCEH</sequence>
<protein>
    <submittedName>
        <fullName evidence="2">Uncharacterized protein</fullName>
    </submittedName>
</protein>
<proteinExistence type="predicted"/>
<reference evidence="3" key="2">
    <citation type="submission" date="2013-12" db="EMBL/GenBank/DDBJ databases">
        <authorList>
            <person name="Yu Y."/>
            <person name="Lee S."/>
            <person name="de Baynast K."/>
            <person name="Wissotski M."/>
            <person name="Liu L."/>
            <person name="Talag J."/>
            <person name="Goicoechea J."/>
            <person name="Angelova A."/>
            <person name="Jetty R."/>
            <person name="Kudrna D."/>
            <person name="Golser W."/>
            <person name="Rivera L."/>
            <person name="Zhang J."/>
            <person name="Wing R."/>
        </authorList>
    </citation>
    <scope>NUCLEOTIDE SEQUENCE</scope>
</reference>
<accession>A0A0D9WLR1</accession>
<keyword evidence="3" id="KW-1185">Reference proteome</keyword>
<name>A0A0D9WLR1_9ORYZ</name>
<dbReference type="AlphaFoldDB" id="A0A0D9WLR1"/>